<evidence type="ECO:0000256" key="2">
    <source>
        <dbReference type="SAM" id="SignalP"/>
    </source>
</evidence>
<reference evidence="4" key="1">
    <citation type="submission" date="2017-04" db="EMBL/GenBank/DDBJ databases">
        <authorList>
            <person name="Varghese N."/>
            <person name="Submissions S."/>
        </authorList>
    </citation>
    <scope>NUCLEOTIDE SEQUENCE [LARGE SCALE GENOMIC DNA]</scope>
    <source>
        <strain evidence="4">Dd16</strain>
    </source>
</reference>
<keyword evidence="1" id="KW-1133">Transmembrane helix</keyword>
<keyword evidence="1" id="KW-0812">Transmembrane</keyword>
<feature type="signal peptide" evidence="2">
    <location>
        <begin position="1"/>
        <end position="25"/>
    </location>
</feature>
<gene>
    <name evidence="3" type="ORF">SAMN06295910_2566</name>
</gene>
<organism evidence="3 4">
    <name type="scientific">Allosphingosinicella indica</name>
    <dbReference type="NCBI Taxonomy" id="941907"/>
    <lineage>
        <taxon>Bacteria</taxon>
        <taxon>Pseudomonadati</taxon>
        <taxon>Pseudomonadota</taxon>
        <taxon>Alphaproteobacteria</taxon>
        <taxon>Sphingomonadales</taxon>
        <taxon>Sphingomonadaceae</taxon>
        <taxon>Allosphingosinicella</taxon>
    </lineage>
</organism>
<accession>A0A1X7H1G6</accession>
<dbReference type="AlphaFoldDB" id="A0A1X7H1G6"/>
<dbReference type="EMBL" id="LT840185">
    <property type="protein sequence ID" value="SMF77284.1"/>
    <property type="molecule type" value="Genomic_DNA"/>
</dbReference>
<dbReference type="STRING" id="941907.SAMN06295910_2566"/>
<dbReference type="RefSeq" id="WP_085219117.1">
    <property type="nucleotide sequence ID" value="NZ_LT840185.1"/>
</dbReference>
<protein>
    <submittedName>
        <fullName evidence="3">Uncharacterized protein</fullName>
    </submittedName>
</protein>
<keyword evidence="4" id="KW-1185">Reference proteome</keyword>
<proteinExistence type="predicted"/>
<feature type="transmembrane region" description="Helical" evidence="1">
    <location>
        <begin position="35"/>
        <end position="57"/>
    </location>
</feature>
<sequence>MGISKAAISAVGFTAMLGLAAPAHAYLDPATGSIILQALFGAIAGATLFFRTSLYRLKAIFQPRRKADTEQDV</sequence>
<dbReference type="Proteomes" id="UP000192934">
    <property type="component" value="Chromosome I"/>
</dbReference>
<keyword evidence="1" id="KW-0472">Membrane</keyword>
<keyword evidence="2" id="KW-0732">Signal</keyword>
<evidence type="ECO:0000313" key="3">
    <source>
        <dbReference type="EMBL" id="SMF77284.1"/>
    </source>
</evidence>
<name>A0A1X7H1G6_9SPHN</name>
<dbReference type="OrthoDB" id="7411034at2"/>
<evidence type="ECO:0000256" key="1">
    <source>
        <dbReference type="SAM" id="Phobius"/>
    </source>
</evidence>
<evidence type="ECO:0000313" key="4">
    <source>
        <dbReference type="Proteomes" id="UP000192934"/>
    </source>
</evidence>
<feature type="chain" id="PRO_5013390193" evidence="2">
    <location>
        <begin position="26"/>
        <end position="73"/>
    </location>
</feature>